<comment type="caution">
    <text evidence="1">The sequence shown here is derived from an EMBL/GenBank/DDBJ whole genome shotgun (WGS) entry which is preliminary data.</text>
</comment>
<organism evidence="1 2">
    <name type="scientific">Gluconobacter potus</name>
    <dbReference type="NCBI Taxonomy" id="2724927"/>
    <lineage>
        <taxon>Bacteria</taxon>
        <taxon>Pseudomonadati</taxon>
        <taxon>Pseudomonadota</taxon>
        <taxon>Alphaproteobacteria</taxon>
        <taxon>Acetobacterales</taxon>
        <taxon>Acetobacteraceae</taxon>
        <taxon>Gluconobacter</taxon>
    </lineage>
</organism>
<dbReference type="InterPro" id="IPR036614">
    <property type="entry name" value="RusA-like_sf"/>
</dbReference>
<reference evidence="1 2" key="1">
    <citation type="submission" date="2015-06" db="EMBL/GenBank/DDBJ databases">
        <title>Improved classification and identification of acetic acid bacteria using matrix-assisted laser desorption/ionization time-of-flight mass spectrometry; Gluconobacter nephelii and Gluconobacter uchimurae are later heterotypic synonyms of Gluconobacter japonicus and Gluconobacter oxydans, respectively.</title>
        <authorList>
            <person name="Li L."/>
            <person name="Cleenwerck I."/>
            <person name="De Vuyst L."/>
            <person name="Vandamme P."/>
        </authorList>
    </citation>
    <scope>NUCLEOTIDE SEQUENCE [LARGE SCALE GENOMIC DNA]</scope>
    <source>
        <strain evidence="1 2">LMG 1764</strain>
    </source>
</reference>
<dbReference type="GO" id="GO:0006310">
    <property type="term" value="P:DNA recombination"/>
    <property type="evidence" value="ECO:0007669"/>
    <property type="project" value="InterPro"/>
</dbReference>
<gene>
    <name evidence="1" type="ORF">AD929_04235</name>
</gene>
<protein>
    <submittedName>
        <fullName evidence="1">Uncharacterized protein</fullName>
    </submittedName>
</protein>
<dbReference type="Pfam" id="PF05866">
    <property type="entry name" value="RusA"/>
    <property type="match status" value="1"/>
</dbReference>
<sequence length="124" mass="12769">MAILRSGPMMQSVTPQATRLYEQTIRIAAQGAMSKAGLSPASGPVHVDMAFIFAGNPLELPTANRDGDLDNLAKAVLDAMNGVAYSDDRLVVGTSATKACAGQDAVHVRITSSPAAFPGFAPPA</sequence>
<evidence type="ECO:0000313" key="1">
    <source>
        <dbReference type="EMBL" id="KXV02050.1"/>
    </source>
</evidence>
<dbReference type="InterPro" id="IPR008822">
    <property type="entry name" value="Endonuclease_RusA-like"/>
</dbReference>
<accession>A0A149QXM6</accession>
<dbReference type="GO" id="GO:0006281">
    <property type="term" value="P:DNA repair"/>
    <property type="evidence" value="ECO:0007669"/>
    <property type="project" value="InterPro"/>
</dbReference>
<proteinExistence type="predicted"/>
<name>A0A149QXM6_9PROT</name>
<dbReference type="PATRIC" id="fig|442.7.peg.2327"/>
<dbReference type="Gene3D" id="3.30.1330.70">
    <property type="entry name" value="Holliday junction resolvase RusA"/>
    <property type="match status" value="1"/>
</dbReference>
<evidence type="ECO:0000313" key="2">
    <source>
        <dbReference type="Proteomes" id="UP000075573"/>
    </source>
</evidence>
<dbReference type="AlphaFoldDB" id="A0A149QXM6"/>
<dbReference type="Proteomes" id="UP000075573">
    <property type="component" value="Unassembled WGS sequence"/>
</dbReference>
<dbReference type="EMBL" id="LHZB01000104">
    <property type="protein sequence ID" value="KXV02050.1"/>
    <property type="molecule type" value="Genomic_DNA"/>
</dbReference>
<dbReference type="GO" id="GO:0000287">
    <property type="term" value="F:magnesium ion binding"/>
    <property type="evidence" value="ECO:0007669"/>
    <property type="project" value="InterPro"/>
</dbReference>
<dbReference type="SUPFAM" id="SSF103084">
    <property type="entry name" value="Holliday junction resolvase RusA"/>
    <property type="match status" value="1"/>
</dbReference>